<dbReference type="GO" id="GO:0005634">
    <property type="term" value="C:nucleus"/>
    <property type="evidence" value="ECO:0007669"/>
    <property type="project" value="TreeGrafter"/>
</dbReference>
<protein>
    <recommendedName>
        <fullName evidence="3">Methyltransferase-like protein 22</fullName>
    </recommendedName>
</protein>
<dbReference type="Proteomes" id="UP000494165">
    <property type="component" value="Unassembled WGS sequence"/>
</dbReference>
<evidence type="ECO:0000313" key="1">
    <source>
        <dbReference type="EMBL" id="CAB3363642.1"/>
    </source>
</evidence>
<accession>A0A8S1C3F7</accession>
<gene>
    <name evidence="1" type="ORF">CLODIP_2_CD10023</name>
</gene>
<dbReference type="InterPro" id="IPR029063">
    <property type="entry name" value="SAM-dependent_MTases_sf"/>
</dbReference>
<dbReference type="AlphaFoldDB" id="A0A8S1C3F7"/>
<dbReference type="InterPro" id="IPR038899">
    <property type="entry name" value="METTL22"/>
</dbReference>
<dbReference type="EMBL" id="CADEPI010000013">
    <property type="protein sequence ID" value="CAB3363642.1"/>
    <property type="molecule type" value="Genomic_DNA"/>
</dbReference>
<dbReference type="Pfam" id="PF10294">
    <property type="entry name" value="Methyltransf_16"/>
    <property type="match status" value="1"/>
</dbReference>
<dbReference type="PANTHER" id="PTHR23108">
    <property type="entry name" value="METHYLTRANSFERASE-RELATED"/>
    <property type="match status" value="1"/>
</dbReference>
<dbReference type="SUPFAM" id="SSF53335">
    <property type="entry name" value="S-adenosyl-L-methionine-dependent methyltransferases"/>
    <property type="match status" value="1"/>
</dbReference>
<evidence type="ECO:0008006" key="3">
    <source>
        <dbReference type="Google" id="ProtNLM"/>
    </source>
</evidence>
<proteinExistence type="predicted"/>
<reference evidence="1 2" key="1">
    <citation type="submission" date="2020-04" db="EMBL/GenBank/DDBJ databases">
        <authorList>
            <person name="Alioto T."/>
            <person name="Alioto T."/>
            <person name="Gomez Garrido J."/>
        </authorList>
    </citation>
    <scope>NUCLEOTIDE SEQUENCE [LARGE SCALE GENOMIC DNA]</scope>
</reference>
<organism evidence="1 2">
    <name type="scientific">Cloeon dipterum</name>
    <dbReference type="NCBI Taxonomy" id="197152"/>
    <lineage>
        <taxon>Eukaryota</taxon>
        <taxon>Metazoa</taxon>
        <taxon>Ecdysozoa</taxon>
        <taxon>Arthropoda</taxon>
        <taxon>Hexapoda</taxon>
        <taxon>Insecta</taxon>
        <taxon>Pterygota</taxon>
        <taxon>Palaeoptera</taxon>
        <taxon>Ephemeroptera</taxon>
        <taxon>Pisciforma</taxon>
        <taxon>Baetidae</taxon>
        <taxon>Cloeon</taxon>
    </lineage>
</organism>
<dbReference type="InterPro" id="IPR019410">
    <property type="entry name" value="Methyltransf_16"/>
</dbReference>
<evidence type="ECO:0000313" key="2">
    <source>
        <dbReference type="Proteomes" id="UP000494165"/>
    </source>
</evidence>
<dbReference type="GO" id="GO:0008276">
    <property type="term" value="F:protein methyltransferase activity"/>
    <property type="evidence" value="ECO:0007669"/>
    <property type="project" value="InterPro"/>
</dbReference>
<sequence length="292" mass="32974">MAKPEVSERISRLKMTARDNCFVTSEILPHLDRDEKAESVVNSDYVVSRFPFYTPVLEKSSEHIVDDDGDLILDRRENVISIEHGKSTSLDKVGLQVWRGALLLADWVLHNASLLSNATILELGSGTGLTSIAAAMVAKEVISTDANIGKILPLIEANFNRNSDTLKSSFKVMEFDFFAQEWSTELKDAVSRTNVVIAADVIYDDDLTEAFVSTLKRIMSQPPAKTVIMALEKRYVFTLEDLDSVAPCFEHFLRCIGKPDFLWKLETESCDFPQYFKYDRTKELALWKISSM</sequence>
<name>A0A8S1C3F7_9INSE</name>
<comment type="caution">
    <text evidence="1">The sequence shown here is derived from an EMBL/GenBank/DDBJ whole genome shotgun (WGS) entry which is preliminary data.</text>
</comment>
<dbReference type="OrthoDB" id="46564at2759"/>
<keyword evidence="2" id="KW-1185">Reference proteome</keyword>
<dbReference type="Gene3D" id="3.40.50.150">
    <property type="entry name" value="Vaccinia Virus protein VP39"/>
    <property type="match status" value="1"/>
</dbReference>
<dbReference type="PANTHER" id="PTHR23108:SF0">
    <property type="entry name" value="METHYLTRANSFERASE-LIKE PROTEIN 22"/>
    <property type="match status" value="1"/>
</dbReference>